<name>A0A1E3IEV4_9TREE</name>
<keyword evidence="1" id="KW-0175">Coiled coil</keyword>
<feature type="coiled-coil region" evidence="1">
    <location>
        <begin position="112"/>
        <end position="139"/>
    </location>
</feature>
<proteinExistence type="predicted"/>
<feature type="region of interest" description="Disordered" evidence="2">
    <location>
        <begin position="1"/>
        <end position="69"/>
    </location>
</feature>
<gene>
    <name evidence="3" type="ORF">L203_101242</name>
</gene>
<reference evidence="3" key="2">
    <citation type="journal article" date="2022" name="Elife">
        <title>Obligate sexual reproduction of a homothallic fungus closely related to the Cryptococcus pathogenic species complex.</title>
        <authorList>
            <person name="Passer A.R."/>
            <person name="Clancey S.A."/>
            <person name="Shea T."/>
            <person name="David-Palma M."/>
            <person name="Averette A.F."/>
            <person name="Boekhout T."/>
            <person name="Porcel B.M."/>
            <person name="Nowrousian M."/>
            <person name="Cuomo C.A."/>
            <person name="Sun S."/>
            <person name="Heitman J."/>
            <person name="Coelho M.A."/>
        </authorList>
    </citation>
    <scope>NUCLEOTIDE SEQUENCE</scope>
    <source>
        <strain evidence="3">CBS 7841</strain>
    </source>
</reference>
<feature type="region of interest" description="Disordered" evidence="2">
    <location>
        <begin position="158"/>
        <end position="183"/>
    </location>
</feature>
<dbReference type="GeneID" id="91085456"/>
<reference evidence="3" key="3">
    <citation type="submission" date="2024-01" db="EMBL/GenBank/DDBJ databases">
        <authorList>
            <person name="Coelho M.A."/>
            <person name="David-Palma M."/>
            <person name="Shea T."/>
            <person name="Sun S."/>
            <person name="Cuomo C.A."/>
            <person name="Heitman J."/>
        </authorList>
    </citation>
    <scope>NUCLEOTIDE SEQUENCE</scope>
    <source>
        <strain evidence="3">CBS 7841</strain>
    </source>
</reference>
<sequence>MSVLSQASEFSGADKSTDLSTANSINDIGEQQPPPEDFYSSLFAILSQSGTAPTSDRDQPTSRLTSSQWAKRVQQAKREKTECEIRFGLLIGDRTYWQTGEGSNHPGASNMASMCQKQIDQLVTRLDDLSKELRRARNQTNLKFKDIVEKYITERSRSELASQSQNRCHESTHTPSHTQLIAT</sequence>
<keyword evidence="4" id="KW-1185">Reference proteome</keyword>
<protein>
    <submittedName>
        <fullName evidence="3">Uncharacterized protein</fullName>
    </submittedName>
</protein>
<accession>A0A1E3IEV4</accession>
<dbReference type="EMBL" id="CP143785">
    <property type="protein sequence ID" value="WVN86084.1"/>
    <property type="molecule type" value="Genomic_DNA"/>
</dbReference>
<evidence type="ECO:0000256" key="1">
    <source>
        <dbReference type="SAM" id="Coils"/>
    </source>
</evidence>
<dbReference type="AlphaFoldDB" id="A0A1E3IEV4"/>
<evidence type="ECO:0000313" key="4">
    <source>
        <dbReference type="Proteomes" id="UP000094043"/>
    </source>
</evidence>
<evidence type="ECO:0000313" key="3">
    <source>
        <dbReference type="EMBL" id="WVN86084.1"/>
    </source>
</evidence>
<evidence type="ECO:0000256" key="2">
    <source>
        <dbReference type="SAM" id="MobiDB-lite"/>
    </source>
</evidence>
<reference evidence="3" key="1">
    <citation type="submission" date="2016-06" db="EMBL/GenBank/DDBJ databases">
        <authorList>
            <person name="Cuomo C."/>
            <person name="Litvintseva A."/>
            <person name="Heitman J."/>
            <person name="Chen Y."/>
            <person name="Sun S."/>
            <person name="Springer D."/>
            <person name="Dromer F."/>
            <person name="Young S."/>
            <person name="Zeng Q."/>
            <person name="Chapman S."/>
            <person name="Gujja S."/>
            <person name="Saif S."/>
            <person name="Birren B."/>
        </authorList>
    </citation>
    <scope>NUCLEOTIDE SEQUENCE</scope>
    <source>
        <strain evidence="3">CBS 7841</strain>
    </source>
</reference>
<dbReference type="VEuPathDB" id="FungiDB:L203_04401"/>
<organism evidence="3 4">
    <name type="scientific">Cryptococcus depauperatus CBS 7841</name>
    <dbReference type="NCBI Taxonomy" id="1295531"/>
    <lineage>
        <taxon>Eukaryota</taxon>
        <taxon>Fungi</taxon>
        <taxon>Dikarya</taxon>
        <taxon>Basidiomycota</taxon>
        <taxon>Agaricomycotina</taxon>
        <taxon>Tremellomycetes</taxon>
        <taxon>Tremellales</taxon>
        <taxon>Cryptococcaceae</taxon>
        <taxon>Cryptococcus</taxon>
    </lineage>
</organism>
<dbReference type="Proteomes" id="UP000094043">
    <property type="component" value="Chromosome 2"/>
</dbReference>
<dbReference type="KEGG" id="cdep:91085456"/>
<dbReference type="RefSeq" id="XP_066066784.1">
    <property type="nucleotide sequence ID" value="XM_066210687.1"/>
</dbReference>
<feature type="compositionally biased region" description="Polar residues" evidence="2">
    <location>
        <begin position="173"/>
        <end position="183"/>
    </location>
</feature>